<dbReference type="AlphaFoldDB" id="A0A363NWF0"/>
<organism evidence="1 2">
    <name type="scientific">Sphingobacterium athyrii</name>
    <dbReference type="NCBI Taxonomy" id="2152717"/>
    <lineage>
        <taxon>Bacteria</taxon>
        <taxon>Pseudomonadati</taxon>
        <taxon>Bacteroidota</taxon>
        <taxon>Sphingobacteriia</taxon>
        <taxon>Sphingobacteriales</taxon>
        <taxon>Sphingobacteriaceae</taxon>
        <taxon>Sphingobacterium</taxon>
    </lineage>
</organism>
<gene>
    <name evidence="1" type="ORF">DCO56_09040</name>
</gene>
<dbReference type="Proteomes" id="UP000250831">
    <property type="component" value="Unassembled WGS sequence"/>
</dbReference>
<dbReference type="EMBL" id="QCXX01000002">
    <property type="protein sequence ID" value="PUV25077.1"/>
    <property type="molecule type" value="Genomic_DNA"/>
</dbReference>
<accession>A0A363NWF0</accession>
<evidence type="ECO:0000313" key="2">
    <source>
        <dbReference type="Proteomes" id="UP000250831"/>
    </source>
</evidence>
<reference evidence="1 2" key="1">
    <citation type="submission" date="2018-04" db="EMBL/GenBank/DDBJ databases">
        <title>Sphingobacterium sp. M46 Genome.</title>
        <authorList>
            <person name="Cheng J."/>
            <person name="Li Y."/>
        </authorList>
    </citation>
    <scope>NUCLEOTIDE SEQUENCE [LARGE SCALE GENOMIC DNA]</scope>
    <source>
        <strain evidence="1 2">M46</strain>
    </source>
</reference>
<keyword evidence="2" id="KW-1185">Reference proteome</keyword>
<evidence type="ECO:0000313" key="1">
    <source>
        <dbReference type="EMBL" id="PUV25077.1"/>
    </source>
</evidence>
<proteinExistence type="predicted"/>
<name>A0A363NWF0_9SPHI</name>
<comment type="caution">
    <text evidence="1">The sequence shown here is derived from an EMBL/GenBank/DDBJ whole genome shotgun (WGS) entry which is preliminary data.</text>
</comment>
<protein>
    <submittedName>
        <fullName evidence="1">Uncharacterized protein</fullName>
    </submittedName>
</protein>
<sequence>MNKFKEIVENYFKHSIDSYHSCIQNEENRYLFREIGLSHSDVQPEKDSIKILYNDSRSAYYVIEVRLNLRSKQLNLGHYILILNEENQVLDDYLVFI</sequence>